<gene>
    <name evidence="2" type="ORF">RZS32_010880</name>
</gene>
<dbReference type="Pfam" id="PF08239">
    <property type="entry name" value="SH3_3"/>
    <property type="match status" value="1"/>
</dbReference>
<sequence>MMITFGFLGFAFYELSGGADYEPHANSIQARAGQTQPVSVAELEPVETPSIADLAKPAPKAQSARRLDITLASVKVDASAYPSQPDAKTVRVTASDATLDEAEQQALEAAEEDAREVWPGAIELFQLQEAKRVQQTESIKALKQDEQAANQDIRYVTGNIVNMRGGPGTEFAAVGKLSQGTEVAILDAPGNGWVMLRVMTTGQEGWMADWLVSTAN</sequence>
<protein>
    <submittedName>
        <fullName evidence="2">SH3 domain-containing protein</fullName>
    </submittedName>
</protein>
<organism evidence="2 3">
    <name type="scientific">Roseovarius rhodophyticola</name>
    <dbReference type="NCBI Taxonomy" id="3080827"/>
    <lineage>
        <taxon>Bacteria</taxon>
        <taxon>Pseudomonadati</taxon>
        <taxon>Pseudomonadota</taxon>
        <taxon>Alphaproteobacteria</taxon>
        <taxon>Rhodobacterales</taxon>
        <taxon>Roseobacteraceae</taxon>
        <taxon>Roseovarius</taxon>
    </lineage>
</organism>
<feature type="domain" description="SH3b" evidence="1">
    <location>
        <begin position="151"/>
        <end position="215"/>
    </location>
</feature>
<proteinExistence type="predicted"/>
<keyword evidence="3" id="KW-1185">Reference proteome</keyword>
<name>A0ABZ2TB52_9RHOB</name>
<dbReference type="EMBL" id="CP146606">
    <property type="protein sequence ID" value="WYK16932.1"/>
    <property type="molecule type" value="Genomic_DNA"/>
</dbReference>
<dbReference type="SMART" id="SM00287">
    <property type="entry name" value="SH3b"/>
    <property type="match status" value="1"/>
</dbReference>
<dbReference type="Proteomes" id="UP001281305">
    <property type="component" value="Chromosome"/>
</dbReference>
<accession>A0ABZ2TB52</accession>
<evidence type="ECO:0000259" key="1">
    <source>
        <dbReference type="PROSITE" id="PS51781"/>
    </source>
</evidence>
<reference evidence="2 3" key="1">
    <citation type="submission" date="2024-02" db="EMBL/GenBank/DDBJ databases">
        <title>Roseovarius strain W115 nov., isolated from a marine algae.</title>
        <authorList>
            <person name="Lee M.W."/>
            <person name="Lee J.K."/>
            <person name="Kim J.M."/>
            <person name="Choi D.G."/>
            <person name="Baek J.H."/>
            <person name="Bayburt H."/>
            <person name="Jung J.J."/>
            <person name="Han D.M."/>
            <person name="Jeon C.O."/>
        </authorList>
    </citation>
    <scope>NUCLEOTIDE SEQUENCE [LARGE SCALE GENOMIC DNA]</scope>
    <source>
        <strain evidence="2 3">W115</strain>
    </source>
</reference>
<evidence type="ECO:0000313" key="3">
    <source>
        <dbReference type="Proteomes" id="UP001281305"/>
    </source>
</evidence>
<dbReference type="Gene3D" id="2.30.30.40">
    <property type="entry name" value="SH3 Domains"/>
    <property type="match status" value="1"/>
</dbReference>
<evidence type="ECO:0000313" key="2">
    <source>
        <dbReference type="EMBL" id="WYK16932.1"/>
    </source>
</evidence>
<dbReference type="PROSITE" id="PS51781">
    <property type="entry name" value="SH3B"/>
    <property type="match status" value="1"/>
</dbReference>
<dbReference type="RefSeq" id="WP_339106622.1">
    <property type="nucleotide sequence ID" value="NZ_CP146606.1"/>
</dbReference>
<dbReference type="InterPro" id="IPR003646">
    <property type="entry name" value="SH3-like_bac-type"/>
</dbReference>